<dbReference type="InterPro" id="IPR000198">
    <property type="entry name" value="RhoGAP_dom"/>
</dbReference>
<evidence type="ECO:0000313" key="4">
    <source>
        <dbReference type="Proteomes" id="UP000005239"/>
    </source>
</evidence>
<name>A0A2A6CIX6_PRIPA</name>
<sequence length="1279" mass="145976">MSSRSVSLNHSHDEKILLKESSVQLTSLTDLISTHRVLSLYPSTLVISKQKGGTFKTKEKVKIENVWISNGSSPEFSFIIGWPLTNYLVHFNIPHEKDEWFGLLTTTIGAKLKQASTTIIMSILVRGREQKIRKRIDNGKKAGEIIMETQKELSLPSNGNYELKVQIGEAGSKLSLNGPENVYCVIMHELDRTGMRLSDSHRSELDTCLSIIPVRLFLSQQRTSRPSPQEMLSSLKRRLSRSESKSVFGRTLDGRTPPQPILSIIDHLRMHSFDVEGLFRKSPKQSTARELRQELERGVVPDYNKYNAHVLAATLKDYLRSIPNKLLLNGNYDKWMTDVVEERDEEKKLQSSCALLQLLPIAHSTLLSNLLKLLSKVSSTAESLMTSSSLAVCLAPSFLEGEDAASSKRVPELITFLIDKADRIVLSLAPSSLTISEVDINSNEVPSSPWLSQSPLLSPQVLSPPPTLNEAALIQSAMDAQTSSHTHLPSPSSYSSSDVVDTPPTSTHIYRSKALRDSGHPIRDKKETTPRSPCLKRIHFNAHLLKGGIPSRPSIVYSDSDSETEQLSHRQLARSTVDVPRKTSLDSVRNNDLFRNDASCILKRIDDERKKRMEETKLEVKSEMEDYDVPPPSLPPSIPVTPPSILAPPPSIPPTPILETTVLERTSLRYRHSKGKDDKPTVQVLPFRSNGKEREESEEESKECKVFSINILLLQYSQVNRSHSHRSIEERANRSDIHRTSSVIRDRSRRVSTLKTDPICVGLDSLEINWSVAQLKRRFQVRKLENDDSPPFERKVETDKGVQILKYWKKLQENYKKLPYDVDACYGWIGLERPKRGEFSGLALTPNCYIIQDDLTTFKETFHRANREYERFSEDPLEKRDRCKSSHLFIARLHRLDEGGLFSYHYTRVRMNGNKIQVTFFALKDVLEEGIFYQPSVSNYEHPSLKFYSAEQFPSTFVPFVVYTIDYEINVWFKTLEGLRLYNYRLTWDATNSDNGYHVDIFKRLSVPLTLLQPDDVSYIVTSDEEVHYFFVKNKETNIYASSNNVHFLKHTDLIKGDFSQLEKVKVELPVDVYPRNILGRILPYYALTVFRKAIRFNKQCLDGAHVEFYSNKTSKYGEVTSILPNISDPPLANNIFATHFRSAYPYVQNGRTRKKPKYEHMIVPIVLTVIAALLSRWIVLGYDVFPTSWSRSIRLLILSRRHFIFKARAHKKDAPFSRLFYILYRLEVGIRKGGKKVYNSVTWIVQIESNDDEGNRLLGNGGQSQDQPSQRDASTPND</sequence>
<organism evidence="3 4">
    <name type="scientific">Pristionchus pacificus</name>
    <name type="common">Parasitic nematode worm</name>
    <dbReference type="NCBI Taxonomy" id="54126"/>
    <lineage>
        <taxon>Eukaryota</taxon>
        <taxon>Metazoa</taxon>
        <taxon>Ecdysozoa</taxon>
        <taxon>Nematoda</taxon>
        <taxon>Chromadorea</taxon>
        <taxon>Rhabditida</taxon>
        <taxon>Rhabditina</taxon>
        <taxon>Diplogasteromorpha</taxon>
        <taxon>Diplogasteroidea</taxon>
        <taxon>Neodiplogasteridae</taxon>
        <taxon>Pristionchus</taxon>
    </lineage>
</organism>
<dbReference type="Gene3D" id="1.10.555.10">
    <property type="entry name" value="Rho GTPase activation protein"/>
    <property type="match status" value="1"/>
</dbReference>
<feature type="compositionally biased region" description="Basic and acidic residues" evidence="2">
    <location>
        <begin position="514"/>
        <end position="529"/>
    </location>
</feature>
<feature type="compositionally biased region" description="Low complexity" evidence="2">
    <location>
        <begin position="483"/>
        <end position="504"/>
    </location>
</feature>
<protein>
    <submittedName>
        <fullName evidence="3">Rga-2</fullName>
    </submittedName>
</protein>
<feature type="region of interest" description="Disordered" evidence="2">
    <location>
        <begin position="478"/>
        <end position="534"/>
    </location>
</feature>
<dbReference type="InterPro" id="IPR047887">
    <property type="entry name" value="ARHGAP20_PH"/>
</dbReference>
<evidence type="ECO:0000313" key="3">
    <source>
        <dbReference type="EnsemblMetazoa" id="PPA32588.1"/>
    </source>
</evidence>
<dbReference type="EnsemblMetazoa" id="PPA32588.1">
    <property type="protein sequence ID" value="PPA32588.1"/>
    <property type="gene ID" value="WBGene00205449"/>
</dbReference>
<dbReference type="GO" id="GO:0005096">
    <property type="term" value="F:GTPase activator activity"/>
    <property type="evidence" value="ECO:0000318"/>
    <property type="project" value="GO_Central"/>
</dbReference>
<feature type="region of interest" description="Disordered" evidence="2">
    <location>
        <begin position="551"/>
        <end position="578"/>
    </location>
</feature>
<reference evidence="3" key="2">
    <citation type="submission" date="2022-06" db="UniProtKB">
        <authorList>
            <consortium name="EnsemblMetazoa"/>
        </authorList>
    </citation>
    <scope>IDENTIFICATION</scope>
    <source>
        <strain evidence="3">PS312</strain>
    </source>
</reference>
<dbReference type="AlphaFoldDB" id="A0A2A6CIX6"/>
<feature type="region of interest" description="Disordered" evidence="2">
    <location>
        <begin position="1255"/>
        <end position="1279"/>
    </location>
</feature>
<dbReference type="SMART" id="SM00324">
    <property type="entry name" value="RhoGAP"/>
    <property type="match status" value="1"/>
</dbReference>
<dbReference type="OrthoDB" id="9994905at2759"/>
<dbReference type="Proteomes" id="UP000005239">
    <property type="component" value="Unassembled WGS sequence"/>
</dbReference>
<dbReference type="SUPFAM" id="SSF50729">
    <property type="entry name" value="PH domain-like"/>
    <property type="match status" value="1"/>
</dbReference>
<dbReference type="PANTHER" id="PTHR23179">
    <property type="entry name" value="T-CELL ACTIVATION RHO GTPASE ACTIVATING PROTEIN-RELATED"/>
    <property type="match status" value="1"/>
</dbReference>
<dbReference type="PANTHER" id="PTHR23179:SF3">
    <property type="entry name" value="RHO GTPASE-ACTIVATING PROTEIN 20"/>
    <property type="match status" value="1"/>
</dbReference>
<accession>A0A8R1YQS1</accession>
<dbReference type="Gene3D" id="2.30.29.30">
    <property type="entry name" value="Pleckstrin-homology domain (PH domain)/Phosphotyrosine-binding domain (PTB)"/>
    <property type="match status" value="1"/>
</dbReference>
<dbReference type="InterPro" id="IPR011993">
    <property type="entry name" value="PH-like_dom_sf"/>
</dbReference>
<dbReference type="Pfam" id="PF22286">
    <property type="entry name" value="RHG20_PH"/>
    <property type="match status" value="1"/>
</dbReference>
<evidence type="ECO:0000256" key="1">
    <source>
        <dbReference type="ARBA" id="ARBA00022468"/>
    </source>
</evidence>
<keyword evidence="1" id="KW-0343">GTPase activation</keyword>
<reference evidence="4" key="1">
    <citation type="journal article" date="2008" name="Nat. Genet.">
        <title>The Pristionchus pacificus genome provides a unique perspective on nematode lifestyle and parasitism.</title>
        <authorList>
            <person name="Dieterich C."/>
            <person name="Clifton S.W."/>
            <person name="Schuster L.N."/>
            <person name="Chinwalla A."/>
            <person name="Delehaunty K."/>
            <person name="Dinkelacker I."/>
            <person name="Fulton L."/>
            <person name="Fulton R."/>
            <person name="Godfrey J."/>
            <person name="Minx P."/>
            <person name="Mitreva M."/>
            <person name="Roeseler W."/>
            <person name="Tian H."/>
            <person name="Witte H."/>
            <person name="Yang S.P."/>
            <person name="Wilson R.K."/>
            <person name="Sommer R.J."/>
        </authorList>
    </citation>
    <scope>NUCLEOTIDE SEQUENCE [LARGE SCALE GENOMIC DNA]</scope>
    <source>
        <strain evidence="4">PS312</strain>
    </source>
</reference>
<dbReference type="SUPFAM" id="SSF48350">
    <property type="entry name" value="GTPase activation domain, GAP"/>
    <property type="match status" value="1"/>
</dbReference>
<evidence type="ECO:0000256" key="2">
    <source>
        <dbReference type="SAM" id="MobiDB-lite"/>
    </source>
</evidence>
<gene>
    <name evidence="3" type="primary">WBGene00205449</name>
</gene>
<feature type="compositionally biased region" description="Polar residues" evidence="2">
    <location>
        <begin position="1264"/>
        <end position="1279"/>
    </location>
</feature>
<dbReference type="Pfam" id="PF00620">
    <property type="entry name" value="RhoGAP"/>
    <property type="match status" value="1"/>
</dbReference>
<proteinExistence type="predicted"/>
<feature type="region of interest" description="Disordered" evidence="2">
    <location>
        <begin position="670"/>
        <end position="700"/>
    </location>
</feature>
<dbReference type="InterPro" id="IPR008936">
    <property type="entry name" value="Rho_GTPase_activation_prot"/>
</dbReference>
<keyword evidence="4" id="KW-1185">Reference proteome</keyword>
<accession>A0A2A6CIX6</accession>
<dbReference type="GO" id="GO:0007165">
    <property type="term" value="P:signal transduction"/>
    <property type="evidence" value="ECO:0007669"/>
    <property type="project" value="InterPro"/>
</dbReference>
<dbReference type="PROSITE" id="PS50238">
    <property type="entry name" value="RHOGAP"/>
    <property type="match status" value="1"/>
</dbReference>